<evidence type="ECO:0000256" key="2">
    <source>
        <dbReference type="ARBA" id="ARBA00023015"/>
    </source>
</evidence>
<evidence type="ECO:0000313" key="9">
    <source>
        <dbReference type="EMBL" id="AIZ95420.1"/>
    </source>
</evidence>
<reference evidence="9" key="1">
    <citation type="submission" date="2014-12" db="EMBL/GenBank/DDBJ databases">
        <title>Genome-wide analysis of the MADS-box gene family gene in Apostasia odorata.</title>
        <authorList>
            <person name="Lin C.-S."/>
            <person name="Chang W.-J."/>
            <person name="Liao D.-C."/>
            <person name="Wu F.-H."/>
            <person name="Hsu C.-T."/>
            <person name="Jin X."/>
        </authorList>
    </citation>
    <scope>NUCLEOTIDE SEQUENCE</scope>
</reference>
<dbReference type="PROSITE" id="PS50066">
    <property type="entry name" value="MADS_BOX_2"/>
    <property type="match status" value="1"/>
</dbReference>
<dbReference type="GO" id="GO:0010152">
    <property type="term" value="P:pollen maturation"/>
    <property type="evidence" value="ECO:0007669"/>
    <property type="project" value="UniProtKB-ARBA"/>
</dbReference>
<dbReference type="EMBL" id="KP241094">
    <property type="protein sequence ID" value="AIZ95420.1"/>
    <property type="molecule type" value="Genomic_DNA"/>
</dbReference>
<dbReference type="GO" id="GO:0005634">
    <property type="term" value="C:nucleus"/>
    <property type="evidence" value="ECO:0007669"/>
    <property type="project" value="UniProtKB-SubCell"/>
</dbReference>
<protein>
    <submittedName>
        <fullName evidence="9">MADS24</fullName>
    </submittedName>
</protein>
<comment type="subcellular location">
    <subcellularLocation>
        <location evidence="1">Nucleus</location>
    </subcellularLocation>
</comment>
<dbReference type="CDD" id="cd00265">
    <property type="entry name" value="MADS_MEF2_like"/>
    <property type="match status" value="1"/>
</dbReference>
<evidence type="ECO:0000256" key="4">
    <source>
        <dbReference type="ARBA" id="ARBA00023125"/>
    </source>
</evidence>
<dbReference type="FunFam" id="3.40.1810.10:FF:000014">
    <property type="entry name" value="MADS-box transcription factor 41"/>
    <property type="match status" value="1"/>
</dbReference>
<evidence type="ECO:0000256" key="3">
    <source>
        <dbReference type="ARBA" id="ARBA00023054"/>
    </source>
</evidence>
<dbReference type="InterPro" id="IPR036879">
    <property type="entry name" value="TF_MADSbox_sf"/>
</dbReference>
<sequence>MGRVKLQIKRIENNVNRQVTFSKRRNGLIKKAYELCVLCDIDIALIMFSPSHRLSLFSGRRRIEDVLAKYINLPEHDRGGSIVQNKEYLLRTLEKLKCESDMAAQITNPGPVNSNVEELQHDISTYQQQLQMLEERLKFFEPDPMTMTSLSELEPCEKFLMETLSRVNDRKKYLLSSHLTGVSACDPSASIQMYLQPHQEGLPSVFNNELVQWVPDGGSNSNQPLFVNSDQLLSLRDSGMYSVISSAASIPVDPLVASDTWHQAYASTELLSALIPSAPFPLIQNSLAAVELPPAEGAASCPHVSGEEDGTSRAETYESNSGPANVG</sequence>
<dbReference type="InterPro" id="IPR033896">
    <property type="entry name" value="MEF2-like_N"/>
</dbReference>
<dbReference type="PANTHER" id="PTHR48019">
    <property type="entry name" value="SERUM RESPONSE FACTOR HOMOLOG"/>
    <property type="match status" value="1"/>
</dbReference>
<evidence type="ECO:0000256" key="5">
    <source>
        <dbReference type="ARBA" id="ARBA00023163"/>
    </source>
</evidence>
<gene>
    <name evidence="9" type="primary">MADS24</name>
</gene>
<name>A0A1L1WL09_9ASPA</name>
<dbReference type="InterPro" id="IPR050142">
    <property type="entry name" value="MADS-box/MEF2_TF"/>
</dbReference>
<dbReference type="PRINTS" id="PR00404">
    <property type="entry name" value="MADSDOMAIN"/>
</dbReference>
<proteinExistence type="predicted"/>
<keyword evidence="5" id="KW-0804">Transcription</keyword>
<dbReference type="GO" id="GO:0046983">
    <property type="term" value="F:protein dimerization activity"/>
    <property type="evidence" value="ECO:0007669"/>
    <property type="project" value="InterPro"/>
</dbReference>
<keyword evidence="6" id="KW-0539">Nucleus</keyword>
<keyword evidence="3" id="KW-0175">Coiled coil</keyword>
<evidence type="ECO:0000256" key="7">
    <source>
        <dbReference type="SAM" id="MobiDB-lite"/>
    </source>
</evidence>
<feature type="domain" description="MADS-box" evidence="8">
    <location>
        <begin position="1"/>
        <end position="61"/>
    </location>
</feature>
<dbReference type="SUPFAM" id="SSF55455">
    <property type="entry name" value="SRF-like"/>
    <property type="match status" value="1"/>
</dbReference>
<feature type="region of interest" description="Disordered" evidence="7">
    <location>
        <begin position="297"/>
        <end position="327"/>
    </location>
</feature>
<dbReference type="Gene3D" id="3.40.1810.10">
    <property type="entry name" value="Transcription factor, MADS-box"/>
    <property type="match status" value="1"/>
</dbReference>
<organism evidence="9">
    <name type="scientific">Apostasia odorata</name>
    <dbReference type="NCBI Taxonomy" id="280455"/>
    <lineage>
        <taxon>Eukaryota</taxon>
        <taxon>Viridiplantae</taxon>
        <taxon>Streptophyta</taxon>
        <taxon>Embryophyta</taxon>
        <taxon>Tracheophyta</taxon>
        <taxon>Spermatophyta</taxon>
        <taxon>Magnoliopsida</taxon>
        <taxon>Liliopsida</taxon>
        <taxon>Asparagales</taxon>
        <taxon>Orchidaceae</taxon>
        <taxon>Apostasioideae</taxon>
        <taxon>Apostasia</taxon>
    </lineage>
</organism>
<keyword evidence="4" id="KW-0238">DNA-binding</keyword>
<dbReference type="GO" id="GO:0045944">
    <property type="term" value="P:positive regulation of transcription by RNA polymerase II"/>
    <property type="evidence" value="ECO:0007669"/>
    <property type="project" value="InterPro"/>
</dbReference>
<feature type="compositionally biased region" description="Polar residues" evidence="7">
    <location>
        <begin position="317"/>
        <end position="327"/>
    </location>
</feature>
<evidence type="ECO:0000256" key="6">
    <source>
        <dbReference type="ARBA" id="ARBA00023242"/>
    </source>
</evidence>
<evidence type="ECO:0000259" key="8">
    <source>
        <dbReference type="PROSITE" id="PS50066"/>
    </source>
</evidence>
<dbReference type="GO" id="GO:0000977">
    <property type="term" value="F:RNA polymerase II transcription regulatory region sequence-specific DNA binding"/>
    <property type="evidence" value="ECO:0007669"/>
    <property type="project" value="InterPro"/>
</dbReference>
<accession>A0A1L1WL09</accession>
<dbReference type="AlphaFoldDB" id="A0A1L1WL09"/>
<dbReference type="SMART" id="SM00432">
    <property type="entry name" value="MADS"/>
    <property type="match status" value="1"/>
</dbReference>
<dbReference type="GO" id="GO:0080092">
    <property type="term" value="P:regulation of pollen tube growth"/>
    <property type="evidence" value="ECO:0007669"/>
    <property type="project" value="UniProtKB-ARBA"/>
</dbReference>
<evidence type="ECO:0000256" key="1">
    <source>
        <dbReference type="ARBA" id="ARBA00004123"/>
    </source>
</evidence>
<keyword evidence="2" id="KW-0805">Transcription regulation</keyword>
<dbReference type="InterPro" id="IPR002100">
    <property type="entry name" value="TF_MADSbox"/>
</dbReference>
<dbReference type="Pfam" id="PF00319">
    <property type="entry name" value="SRF-TF"/>
    <property type="match status" value="1"/>
</dbReference>